<reference evidence="2 3" key="1">
    <citation type="submission" date="2020-09" db="EMBL/GenBank/DDBJ databases">
        <title>Pseudoxanthomonas sp. CAU 1598 isolated from sand of Yaerae Beach.</title>
        <authorList>
            <person name="Kim W."/>
        </authorList>
    </citation>
    <scope>NUCLEOTIDE SEQUENCE [LARGE SCALE GENOMIC DNA]</scope>
    <source>
        <strain evidence="2 3">CAU 1598</strain>
    </source>
</reference>
<dbReference type="Proteomes" id="UP000613768">
    <property type="component" value="Unassembled WGS sequence"/>
</dbReference>
<dbReference type="SUPFAM" id="SSF55781">
    <property type="entry name" value="GAF domain-like"/>
    <property type="match status" value="1"/>
</dbReference>
<dbReference type="RefSeq" id="WP_192031538.1">
    <property type="nucleotide sequence ID" value="NZ_JACYTR010000084.1"/>
</dbReference>
<dbReference type="Gene3D" id="3.30.450.40">
    <property type="match status" value="1"/>
</dbReference>
<organism evidence="2 3">
    <name type="scientific">Pseudomarimonas arenosa</name>
    <dbReference type="NCBI Taxonomy" id="2774145"/>
    <lineage>
        <taxon>Bacteria</taxon>
        <taxon>Pseudomonadati</taxon>
        <taxon>Pseudomonadota</taxon>
        <taxon>Gammaproteobacteria</taxon>
        <taxon>Lysobacterales</taxon>
        <taxon>Lysobacteraceae</taxon>
        <taxon>Pseudomarimonas</taxon>
    </lineage>
</organism>
<dbReference type="EMBL" id="JACYTR010000084">
    <property type="protein sequence ID" value="MBD8528119.1"/>
    <property type="molecule type" value="Genomic_DNA"/>
</dbReference>
<accession>A0AAW3ZUK3</accession>
<dbReference type="InterPro" id="IPR029016">
    <property type="entry name" value="GAF-like_dom_sf"/>
</dbReference>
<gene>
    <name evidence="2" type="ORF">IFO71_20415</name>
</gene>
<evidence type="ECO:0000313" key="2">
    <source>
        <dbReference type="EMBL" id="MBD8528119.1"/>
    </source>
</evidence>
<evidence type="ECO:0000259" key="1">
    <source>
        <dbReference type="Pfam" id="PF13185"/>
    </source>
</evidence>
<name>A0AAW3ZUK3_9GAMM</name>
<feature type="domain" description="GAF" evidence="1">
    <location>
        <begin position="34"/>
        <end position="165"/>
    </location>
</feature>
<comment type="caution">
    <text evidence="2">The sequence shown here is derived from an EMBL/GenBank/DDBJ whole genome shotgun (WGS) entry which is preliminary data.</text>
</comment>
<dbReference type="Pfam" id="PF13185">
    <property type="entry name" value="GAF_2"/>
    <property type="match status" value="1"/>
</dbReference>
<proteinExistence type="predicted"/>
<dbReference type="AlphaFoldDB" id="A0AAW3ZUK3"/>
<dbReference type="InterPro" id="IPR003018">
    <property type="entry name" value="GAF"/>
</dbReference>
<keyword evidence="3" id="KW-1185">Reference proteome</keyword>
<evidence type="ECO:0000313" key="3">
    <source>
        <dbReference type="Proteomes" id="UP000613768"/>
    </source>
</evidence>
<protein>
    <submittedName>
        <fullName evidence="2">GAF domain-containing protein</fullName>
    </submittedName>
</protein>
<sequence length="179" mass="19316">MDAESTQPCPAGRFLAAPDAELAGLEQALRGCNTPAEAAWRLAEAAGRLLELSDCVVYLRPRAQGALVQVAAWGSKQVAIGILENPIRLPIGLGIVGACARDRVPVLVADTLLDYRYVPDVDNSRSELAIPLIRRGQLVGVLDSEHNEPDYYNSLHIRALLKLAEVFVECEAVGYLAEV</sequence>